<dbReference type="Proteomes" id="UP000251120">
    <property type="component" value="Chromosome"/>
</dbReference>
<accession>A0A2Z4XYN0</accession>
<evidence type="ECO:0000313" key="2">
    <source>
        <dbReference type="EMBL" id="AXA33860.1"/>
    </source>
</evidence>
<dbReference type="EMBL" id="CP021781">
    <property type="protein sequence ID" value="AXA33860.1"/>
    <property type="molecule type" value="Genomic_DNA"/>
</dbReference>
<organism evidence="2 4">
    <name type="scientific">Francisella adeliensis</name>
    <dbReference type="NCBI Taxonomy" id="2007306"/>
    <lineage>
        <taxon>Bacteria</taxon>
        <taxon>Pseudomonadati</taxon>
        <taxon>Pseudomonadota</taxon>
        <taxon>Gammaproteobacteria</taxon>
        <taxon>Thiotrichales</taxon>
        <taxon>Francisellaceae</taxon>
        <taxon>Francisella</taxon>
    </lineage>
</organism>
<dbReference type="RefSeq" id="WP_112870034.1">
    <property type="nucleotide sequence ID" value="NZ_CP021781.1"/>
</dbReference>
<evidence type="ECO:0000313" key="3">
    <source>
        <dbReference type="EMBL" id="QIW12097.1"/>
    </source>
</evidence>
<dbReference type="Proteomes" id="UP000681131">
    <property type="component" value="Chromosome"/>
</dbReference>
<sequence length="95" mass="10600">MNDFQKKTLDTFKKGACKTWKFSMQNLLSKIISLIVIVLAILSIADGGYSQVFILIVGIALIIYIVGAFNKDIEKVVEDEIDDIISTDKKTKSDD</sequence>
<gene>
    <name evidence="2" type="ORF">CDH04_05255</name>
    <name evidence="3" type="ORF">FZC43_05260</name>
</gene>
<keyword evidence="1" id="KW-0472">Membrane</keyword>
<keyword evidence="1" id="KW-1133">Transmembrane helix</keyword>
<keyword evidence="5" id="KW-1185">Reference proteome</keyword>
<dbReference type="AlphaFoldDB" id="A0A2Z4XYN0"/>
<evidence type="ECO:0000256" key="1">
    <source>
        <dbReference type="SAM" id="Phobius"/>
    </source>
</evidence>
<reference evidence="2 4" key="1">
    <citation type="submission" date="2017-06" db="EMBL/GenBank/DDBJ databases">
        <title>Complete genome of Francisella adeliensis.</title>
        <authorList>
            <person name="Vallesi A."/>
            <person name="Sjodin A."/>
        </authorList>
    </citation>
    <scope>NUCLEOTIDE SEQUENCE [LARGE SCALE GENOMIC DNA]</scope>
    <source>
        <strain evidence="2 4">FDC440</strain>
    </source>
</reference>
<reference evidence="3 5" key="2">
    <citation type="submission" date="2019-08" db="EMBL/GenBank/DDBJ databases">
        <title>Complete genome sequences of Francisella adeliensis (FSC1325 and FSC1326).</title>
        <authorList>
            <person name="Ohrman C."/>
            <person name="Uneklint I."/>
            <person name="Vallesi A."/>
            <person name="Karlsson L."/>
            <person name="Sjodin A."/>
        </authorList>
    </citation>
    <scope>NUCLEOTIDE SEQUENCE [LARGE SCALE GENOMIC DNA]</scope>
    <source>
        <strain evidence="3 5">FSC1325</strain>
    </source>
</reference>
<evidence type="ECO:0000313" key="5">
    <source>
        <dbReference type="Proteomes" id="UP000681131"/>
    </source>
</evidence>
<dbReference type="EMBL" id="CP043424">
    <property type="protein sequence ID" value="QIW12097.1"/>
    <property type="molecule type" value="Genomic_DNA"/>
</dbReference>
<protein>
    <submittedName>
        <fullName evidence="2">Uncharacterized protein</fullName>
    </submittedName>
</protein>
<feature type="transmembrane region" description="Helical" evidence="1">
    <location>
        <begin position="51"/>
        <end position="69"/>
    </location>
</feature>
<keyword evidence="1" id="KW-0812">Transmembrane</keyword>
<proteinExistence type="predicted"/>
<dbReference type="KEGG" id="fad:CDH04_05255"/>
<evidence type="ECO:0000313" key="4">
    <source>
        <dbReference type="Proteomes" id="UP000251120"/>
    </source>
</evidence>
<name>A0A2Z4XYN0_9GAMM</name>
<feature type="transmembrane region" description="Helical" evidence="1">
    <location>
        <begin position="27"/>
        <end position="45"/>
    </location>
</feature>